<dbReference type="SMART" id="SM00175">
    <property type="entry name" value="RAB"/>
    <property type="match status" value="1"/>
</dbReference>
<keyword evidence="5" id="KW-0342">GTP-binding</keyword>
<dbReference type="STRING" id="126957.T1ITV7"/>
<dbReference type="PROSITE" id="PS51421">
    <property type="entry name" value="RAS"/>
    <property type="match status" value="1"/>
</dbReference>
<dbReference type="PROSITE" id="PS51419">
    <property type="entry name" value="RAB"/>
    <property type="match status" value="1"/>
</dbReference>
<comment type="subcellular location">
    <subcellularLocation>
        <location evidence="1">Cell membrane</location>
        <topology evidence="1">Lipid-anchor</topology>
    </subcellularLocation>
</comment>
<dbReference type="FunFam" id="3.40.50.300:FF:000475">
    <property type="entry name" value="GTP-binding protein Rhes"/>
    <property type="match status" value="1"/>
</dbReference>
<dbReference type="HOGENOM" id="CLU_041217_9_3_1"/>
<dbReference type="EMBL" id="JH431501">
    <property type="status" value="NOT_ANNOTATED_CDS"/>
    <property type="molecule type" value="Genomic_DNA"/>
</dbReference>
<evidence type="ECO:0000256" key="9">
    <source>
        <dbReference type="ARBA" id="ARBA00038061"/>
    </source>
</evidence>
<dbReference type="InterPro" id="IPR005225">
    <property type="entry name" value="Small_GTP-bd"/>
</dbReference>
<dbReference type="Pfam" id="PF00071">
    <property type="entry name" value="Ras"/>
    <property type="match status" value="1"/>
</dbReference>
<reference evidence="10" key="2">
    <citation type="submission" date="2015-02" db="UniProtKB">
        <authorList>
            <consortium name="EnsemblMetazoa"/>
        </authorList>
    </citation>
    <scope>IDENTIFICATION</scope>
</reference>
<dbReference type="Gene3D" id="3.40.50.300">
    <property type="entry name" value="P-loop containing nucleotide triphosphate hydrolases"/>
    <property type="match status" value="1"/>
</dbReference>
<sequence length="257" mass="28378">MCRFVCVSQVALSPGAIRRNSRKFSLPVAVMPGAPEMPSVGEAAGGNAGGKLSKEQYRVVVLGPPKVGKTAIITQFLYDRFVPHYKETSEELHRGEYNVAGCPLKLDIMDTSGSNEFPAMRDLSISNADGFILVYSVDRENSFEEVRQLRDLILSTRPENTPLVVVGNKCDVSDEKRQVERKTAETIVTIDWENGFVEASAKDNTNIVAVFKELLNQAKVPYALSPAVRKRRQSLPNYTPPPRLHGAKAVKRDCVIS</sequence>
<organism evidence="10 11">
    <name type="scientific">Strigamia maritima</name>
    <name type="common">European centipede</name>
    <name type="synonym">Geophilus maritimus</name>
    <dbReference type="NCBI Taxonomy" id="126957"/>
    <lineage>
        <taxon>Eukaryota</taxon>
        <taxon>Metazoa</taxon>
        <taxon>Ecdysozoa</taxon>
        <taxon>Arthropoda</taxon>
        <taxon>Myriapoda</taxon>
        <taxon>Chilopoda</taxon>
        <taxon>Pleurostigmophora</taxon>
        <taxon>Geophilomorpha</taxon>
        <taxon>Linotaeniidae</taxon>
        <taxon>Strigamia</taxon>
    </lineage>
</organism>
<dbReference type="NCBIfam" id="TIGR00231">
    <property type="entry name" value="small_GTP"/>
    <property type="match status" value="1"/>
</dbReference>
<keyword evidence="3" id="KW-0488">Methylation</keyword>
<evidence type="ECO:0000256" key="2">
    <source>
        <dbReference type="ARBA" id="ARBA00022475"/>
    </source>
</evidence>
<dbReference type="PANTHER" id="PTHR46149:SF7">
    <property type="entry name" value="GTP-BINDING PROTEIN DI-RAS2"/>
    <property type="match status" value="1"/>
</dbReference>
<evidence type="ECO:0000256" key="7">
    <source>
        <dbReference type="ARBA" id="ARBA00023288"/>
    </source>
</evidence>
<evidence type="ECO:0000256" key="4">
    <source>
        <dbReference type="ARBA" id="ARBA00022741"/>
    </source>
</evidence>
<name>T1ITV7_STRMM</name>
<dbReference type="OMA" id="SIATIDW"/>
<dbReference type="EnsemblMetazoa" id="SMAR004566-RA">
    <property type="protein sequence ID" value="SMAR004566-PA"/>
    <property type="gene ID" value="SMAR004566"/>
</dbReference>
<dbReference type="eggNOG" id="KOG0395">
    <property type="taxonomic scope" value="Eukaryota"/>
</dbReference>
<dbReference type="SUPFAM" id="SSF52540">
    <property type="entry name" value="P-loop containing nucleoside triphosphate hydrolases"/>
    <property type="match status" value="1"/>
</dbReference>
<dbReference type="SMART" id="SM00173">
    <property type="entry name" value="RAS"/>
    <property type="match status" value="1"/>
</dbReference>
<dbReference type="InterPro" id="IPR027417">
    <property type="entry name" value="P-loop_NTPase"/>
</dbReference>
<dbReference type="PRINTS" id="PR00449">
    <property type="entry name" value="RASTRNSFRMNG"/>
</dbReference>
<keyword evidence="4" id="KW-0547">Nucleotide-binding</keyword>
<keyword evidence="11" id="KW-1185">Reference proteome</keyword>
<evidence type="ECO:0000256" key="6">
    <source>
        <dbReference type="ARBA" id="ARBA00023136"/>
    </source>
</evidence>
<protein>
    <submittedName>
        <fullName evidence="10">Uncharacterized protein</fullName>
    </submittedName>
</protein>
<dbReference type="PhylomeDB" id="T1ITV7"/>
<evidence type="ECO:0000313" key="10">
    <source>
        <dbReference type="EnsemblMetazoa" id="SMAR004566-PA"/>
    </source>
</evidence>
<dbReference type="SMART" id="SM00174">
    <property type="entry name" value="RHO"/>
    <property type="match status" value="1"/>
</dbReference>
<dbReference type="InterPro" id="IPR052236">
    <property type="entry name" value="Small_GTPase_RasD"/>
</dbReference>
<dbReference type="GO" id="GO:0005525">
    <property type="term" value="F:GTP binding"/>
    <property type="evidence" value="ECO:0007669"/>
    <property type="project" value="UniProtKB-KW"/>
</dbReference>
<dbReference type="GO" id="GO:0005886">
    <property type="term" value="C:plasma membrane"/>
    <property type="evidence" value="ECO:0007669"/>
    <property type="project" value="UniProtKB-SubCell"/>
</dbReference>
<keyword evidence="8" id="KW-0636">Prenylation</keyword>
<comment type="similarity">
    <text evidence="9">Belongs to the small GTPase superfamily. RasD family.</text>
</comment>
<dbReference type="Proteomes" id="UP000014500">
    <property type="component" value="Unassembled WGS sequence"/>
</dbReference>
<dbReference type="GO" id="GO:0003924">
    <property type="term" value="F:GTPase activity"/>
    <property type="evidence" value="ECO:0007669"/>
    <property type="project" value="InterPro"/>
</dbReference>
<dbReference type="InterPro" id="IPR001806">
    <property type="entry name" value="Small_GTPase"/>
</dbReference>
<dbReference type="PANTHER" id="PTHR46149">
    <property type="entry name" value="MIP08469P"/>
    <property type="match status" value="1"/>
</dbReference>
<reference evidence="11" key="1">
    <citation type="submission" date="2011-05" db="EMBL/GenBank/DDBJ databases">
        <authorList>
            <person name="Richards S.R."/>
            <person name="Qu J."/>
            <person name="Jiang H."/>
            <person name="Jhangiani S.N."/>
            <person name="Agravi P."/>
            <person name="Goodspeed R."/>
            <person name="Gross S."/>
            <person name="Mandapat C."/>
            <person name="Jackson L."/>
            <person name="Mathew T."/>
            <person name="Pu L."/>
            <person name="Thornton R."/>
            <person name="Saada N."/>
            <person name="Wilczek-Boney K.B."/>
            <person name="Lee S."/>
            <person name="Kovar C."/>
            <person name="Wu Y."/>
            <person name="Scherer S.E."/>
            <person name="Worley K.C."/>
            <person name="Muzny D.M."/>
            <person name="Gibbs R."/>
        </authorList>
    </citation>
    <scope>NUCLEOTIDE SEQUENCE</scope>
    <source>
        <strain evidence="11">Brora</strain>
    </source>
</reference>
<keyword evidence="2" id="KW-1003">Cell membrane</keyword>
<proteinExistence type="inferred from homology"/>
<keyword evidence="6" id="KW-0472">Membrane</keyword>
<evidence type="ECO:0000256" key="1">
    <source>
        <dbReference type="ARBA" id="ARBA00004193"/>
    </source>
</evidence>
<evidence type="ECO:0000256" key="8">
    <source>
        <dbReference type="ARBA" id="ARBA00023289"/>
    </source>
</evidence>
<evidence type="ECO:0000313" key="11">
    <source>
        <dbReference type="Proteomes" id="UP000014500"/>
    </source>
</evidence>
<accession>T1ITV7</accession>
<evidence type="ECO:0000256" key="5">
    <source>
        <dbReference type="ARBA" id="ARBA00023134"/>
    </source>
</evidence>
<evidence type="ECO:0000256" key="3">
    <source>
        <dbReference type="ARBA" id="ARBA00022481"/>
    </source>
</evidence>
<keyword evidence="7" id="KW-0449">Lipoprotein</keyword>
<dbReference type="AlphaFoldDB" id="T1ITV7"/>